<keyword evidence="1" id="KW-0472">Membrane</keyword>
<evidence type="ECO:0000256" key="1">
    <source>
        <dbReference type="SAM" id="Phobius"/>
    </source>
</evidence>
<keyword evidence="1" id="KW-0812">Transmembrane</keyword>
<feature type="transmembrane region" description="Helical" evidence="1">
    <location>
        <begin position="17"/>
        <end position="40"/>
    </location>
</feature>
<sequence>MPYLLLTLLQTDGKSHVAIYITIGAIAINVLFSIIALGIAQVMKTIIGYNYGAKNIY</sequence>
<dbReference type="EMBL" id="CP010899">
    <property type="protein sequence ID" value="ALA97506.1"/>
    <property type="molecule type" value="Genomic_DNA"/>
</dbReference>
<evidence type="ECO:0000313" key="3">
    <source>
        <dbReference type="Proteomes" id="UP000062963"/>
    </source>
</evidence>
<gene>
    <name evidence="2" type="ORF">SKUN_00613</name>
</gene>
<evidence type="ECO:0000313" key="2">
    <source>
        <dbReference type="EMBL" id="ALA97506.1"/>
    </source>
</evidence>
<protein>
    <submittedName>
        <fullName evidence="2">Uncharacterized protein</fullName>
    </submittedName>
</protein>
<reference evidence="2 3" key="1">
    <citation type="journal article" date="2015" name="Genome Announc.">
        <title>Complete Genome Sequence of Spiroplasma kunkelii Strain CR2-3x, Causal Agent of Corn Stunt Disease in Zea mays L.</title>
        <authorList>
            <person name="Davis R.E."/>
            <person name="Shao J."/>
            <person name="Dally E.L."/>
            <person name="Zhao Y."/>
            <person name="Gasparich G.E."/>
            <person name="Gaynor B.J."/>
            <person name="Athey J.C."/>
            <person name="Harrison N.A."/>
            <person name="Donofrio N."/>
        </authorList>
    </citation>
    <scope>NUCLEOTIDE SEQUENCE [LARGE SCALE GENOMIC DNA]</scope>
    <source>
        <strain evidence="2 3">CR2-3x</strain>
    </source>
</reference>
<dbReference type="PATRIC" id="fig|273035.7.peg.736"/>
<dbReference type="KEGG" id="skn:SKUN_00613"/>
<accession>A0A0K2JGY8</accession>
<dbReference type="AlphaFoldDB" id="A0A0K2JGY8"/>
<dbReference type="Proteomes" id="UP000062963">
    <property type="component" value="Chromosome"/>
</dbReference>
<keyword evidence="1" id="KW-1133">Transmembrane helix</keyword>
<organism evidence="2 3">
    <name type="scientific">Spiroplasma kunkelii CR2-3x</name>
    <dbReference type="NCBI Taxonomy" id="273035"/>
    <lineage>
        <taxon>Bacteria</taxon>
        <taxon>Bacillati</taxon>
        <taxon>Mycoplasmatota</taxon>
        <taxon>Mollicutes</taxon>
        <taxon>Entomoplasmatales</taxon>
        <taxon>Spiroplasmataceae</taxon>
        <taxon>Spiroplasma</taxon>
    </lineage>
</organism>
<proteinExistence type="predicted"/>
<keyword evidence="3" id="KW-1185">Reference proteome</keyword>
<name>A0A0K2JGY8_SPIKU</name>
<dbReference type="STRING" id="273035.SKUN_00613"/>